<dbReference type="AlphaFoldDB" id="A0A373A401"/>
<evidence type="ECO:0000256" key="4">
    <source>
        <dbReference type="ARBA" id="ARBA00022475"/>
    </source>
</evidence>
<evidence type="ECO:0000313" key="10">
    <source>
        <dbReference type="EMBL" id="RGD62791.1"/>
    </source>
</evidence>
<dbReference type="RefSeq" id="WP_117491464.1">
    <property type="nucleotide sequence ID" value="NZ_QVIG01000001.1"/>
</dbReference>
<dbReference type="Proteomes" id="UP000263377">
    <property type="component" value="Unassembled WGS sequence"/>
</dbReference>
<feature type="transmembrane region" description="Helical" evidence="9">
    <location>
        <begin position="269"/>
        <end position="296"/>
    </location>
</feature>
<feature type="transmembrane region" description="Helical" evidence="9">
    <location>
        <begin position="153"/>
        <end position="173"/>
    </location>
</feature>
<keyword evidence="4" id="KW-1003">Cell membrane</keyword>
<dbReference type="GO" id="GO:0033214">
    <property type="term" value="P:siderophore-iron import into cell"/>
    <property type="evidence" value="ECO:0007669"/>
    <property type="project" value="TreeGrafter"/>
</dbReference>
<dbReference type="PANTHER" id="PTHR30472:SF24">
    <property type="entry name" value="FERRIC ENTEROBACTIN TRANSPORT SYSTEM PERMEASE PROTEIN FEPG"/>
    <property type="match status" value="1"/>
</dbReference>
<keyword evidence="7 9" id="KW-0472">Membrane</keyword>
<feature type="region of interest" description="Disordered" evidence="8">
    <location>
        <begin position="1"/>
        <end position="24"/>
    </location>
</feature>
<dbReference type="GO" id="GO:0022857">
    <property type="term" value="F:transmembrane transporter activity"/>
    <property type="evidence" value="ECO:0007669"/>
    <property type="project" value="InterPro"/>
</dbReference>
<comment type="caution">
    <text evidence="10">The sequence shown here is derived from an EMBL/GenBank/DDBJ whole genome shotgun (WGS) entry which is preliminary data.</text>
</comment>
<feature type="transmembrane region" description="Helical" evidence="9">
    <location>
        <begin position="308"/>
        <end position="328"/>
    </location>
</feature>
<evidence type="ECO:0000313" key="11">
    <source>
        <dbReference type="Proteomes" id="UP000263377"/>
    </source>
</evidence>
<feature type="transmembrane region" description="Helical" evidence="9">
    <location>
        <begin position="43"/>
        <end position="64"/>
    </location>
</feature>
<evidence type="ECO:0000256" key="9">
    <source>
        <dbReference type="SAM" id="Phobius"/>
    </source>
</evidence>
<name>A0A373A401_9ACTN</name>
<dbReference type="InterPro" id="IPR000522">
    <property type="entry name" value="ABC_transptr_permease_BtuC"/>
</dbReference>
<evidence type="ECO:0000256" key="5">
    <source>
        <dbReference type="ARBA" id="ARBA00022692"/>
    </source>
</evidence>
<evidence type="ECO:0000256" key="7">
    <source>
        <dbReference type="ARBA" id="ARBA00023136"/>
    </source>
</evidence>
<dbReference type="InterPro" id="IPR037294">
    <property type="entry name" value="ABC_BtuC-like"/>
</dbReference>
<keyword evidence="11" id="KW-1185">Reference proteome</keyword>
<organism evidence="10 11">
    <name type="scientific">Kitasatospora xanthocidica</name>
    <dbReference type="NCBI Taxonomy" id="83382"/>
    <lineage>
        <taxon>Bacteria</taxon>
        <taxon>Bacillati</taxon>
        <taxon>Actinomycetota</taxon>
        <taxon>Actinomycetes</taxon>
        <taxon>Kitasatosporales</taxon>
        <taxon>Streptomycetaceae</taxon>
        <taxon>Kitasatospora</taxon>
    </lineage>
</organism>
<dbReference type="SUPFAM" id="SSF81345">
    <property type="entry name" value="ABC transporter involved in vitamin B12 uptake, BtuC"/>
    <property type="match status" value="1"/>
</dbReference>
<dbReference type="EMBL" id="QVIG01000001">
    <property type="protein sequence ID" value="RGD62791.1"/>
    <property type="molecule type" value="Genomic_DNA"/>
</dbReference>
<comment type="subcellular location">
    <subcellularLocation>
        <location evidence="1">Cell membrane</location>
        <topology evidence="1">Multi-pass membrane protein</topology>
    </subcellularLocation>
</comment>
<keyword evidence="5 9" id="KW-0812">Transmembrane</keyword>
<comment type="similarity">
    <text evidence="2">Belongs to the binding-protein-dependent transport system permease family. FecCD subfamily.</text>
</comment>
<dbReference type="Gene3D" id="1.10.3470.10">
    <property type="entry name" value="ABC transporter involved in vitamin B12 uptake, BtuC"/>
    <property type="match status" value="1"/>
</dbReference>
<protein>
    <submittedName>
        <fullName evidence="10">Iron ABC transporter permease</fullName>
    </submittedName>
</protein>
<dbReference type="PANTHER" id="PTHR30472">
    <property type="entry name" value="FERRIC ENTEROBACTIN TRANSPORT SYSTEM PERMEASE PROTEIN"/>
    <property type="match status" value="1"/>
</dbReference>
<keyword evidence="6 9" id="KW-1133">Transmembrane helix</keyword>
<feature type="transmembrane region" description="Helical" evidence="9">
    <location>
        <begin position="340"/>
        <end position="357"/>
    </location>
</feature>
<accession>A0A373A401</accession>
<feature type="transmembrane region" description="Helical" evidence="9">
    <location>
        <begin position="180"/>
        <end position="199"/>
    </location>
</feature>
<evidence type="ECO:0000256" key="8">
    <source>
        <dbReference type="SAM" id="MobiDB-lite"/>
    </source>
</evidence>
<sequence>MKTAAENAVEPDAPSAATRRPAPPGTRLLALGGRSVLVPVRPLLGCTVLLLAVVAVTAVCLAVGETNLDPVTALRAAFGDGTARDVLLVEKLRLPRVEAALAVGAALGVAGCLMQTLAQNRLATPDTVGFNEGATAFAVASVTGVATQLLPSAAALAGAATAASLAFALGGGAGRNGYRFLVVGLGIGAVFGAVTNLMLSRAAIDSANAAYAWTVGTLNSRDADAVGYLELGLLACLPAAVLLGRRLSLLRFSDAVATGLGVRVRGLRVGVLLVSVVCAGLAVAVAGPLGMIALAAPEAARRIAGPRCVPVLTSAVAGAAFTLLADLIGRTLLSPLEVPAGLVTAVVGGPYLLWLLLTTRPRRTA</sequence>
<dbReference type="CDD" id="cd06550">
    <property type="entry name" value="TM_ABC_iron-siderophores_like"/>
    <property type="match status" value="1"/>
</dbReference>
<evidence type="ECO:0000256" key="2">
    <source>
        <dbReference type="ARBA" id="ARBA00007935"/>
    </source>
</evidence>
<reference evidence="10 11" key="1">
    <citation type="submission" date="2018-08" db="EMBL/GenBank/DDBJ databases">
        <title>Diversity &amp; Physiological Properties of Lignin-Decomposing Actinobacteria from Soil.</title>
        <authorList>
            <person name="Roh S.G."/>
            <person name="Kim S.B."/>
        </authorList>
    </citation>
    <scope>NUCLEOTIDE SEQUENCE [LARGE SCALE GENOMIC DNA]</scope>
    <source>
        <strain evidence="10 11">MMS17-GH009</strain>
    </source>
</reference>
<evidence type="ECO:0000256" key="6">
    <source>
        <dbReference type="ARBA" id="ARBA00022989"/>
    </source>
</evidence>
<dbReference type="Pfam" id="PF01032">
    <property type="entry name" value="FecCD"/>
    <property type="match status" value="1"/>
</dbReference>
<evidence type="ECO:0000256" key="3">
    <source>
        <dbReference type="ARBA" id="ARBA00022448"/>
    </source>
</evidence>
<keyword evidence="3" id="KW-0813">Transport</keyword>
<proteinExistence type="inferred from homology"/>
<evidence type="ECO:0000256" key="1">
    <source>
        <dbReference type="ARBA" id="ARBA00004651"/>
    </source>
</evidence>
<gene>
    <name evidence="10" type="ORF">DR950_10675</name>
</gene>
<dbReference type="GO" id="GO:0005886">
    <property type="term" value="C:plasma membrane"/>
    <property type="evidence" value="ECO:0007669"/>
    <property type="project" value="UniProtKB-SubCell"/>
</dbReference>